<keyword evidence="7" id="KW-1003">Cell membrane</keyword>
<proteinExistence type="inferred from homology"/>
<dbReference type="PANTHER" id="PTHR22926:SF5">
    <property type="entry name" value="PHOSPHO-N-ACETYLMURAMOYL-PENTAPEPTIDE-TRANSFERASE HOMOLOG"/>
    <property type="match status" value="1"/>
</dbReference>
<dbReference type="InterPro" id="IPR018480">
    <property type="entry name" value="PNAcMuramoyl-5peptid_Trfase_CS"/>
</dbReference>
<feature type="transmembrane region" description="Helical" evidence="7">
    <location>
        <begin position="263"/>
        <end position="283"/>
    </location>
</feature>
<dbReference type="PROSITE" id="PS01348">
    <property type="entry name" value="MRAY_2"/>
    <property type="match status" value="1"/>
</dbReference>
<keyword evidence="7" id="KW-0479">Metal-binding</keyword>
<dbReference type="InterPro" id="IPR000715">
    <property type="entry name" value="Glycosyl_transferase_4"/>
</dbReference>
<feature type="transmembrane region" description="Helical" evidence="7">
    <location>
        <begin position="239"/>
        <end position="256"/>
    </location>
</feature>
<dbReference type="HAMAP" id="MF_00038">
    <property type="entry name" value="MraY"/>
    <property type="match status" value="1"/>
</dbReference>
<evidence type="ECO:0000256" key="3">
    <source>
        <dbReference type="ARBA" id="ARBA00022679"/>
    </source>
</evidence>
<protein>
    <recommendedName>
        <fullName evidence="7 8">Phospho-N-acetylmuramoyl-pentapeptide-transferase</fullName>
        <ecNumber evidence="7 8">2.7.8.13</ecNumber>
    </recommendedName>
    <alternativeName>
        <fullName evidence="7">UDP-MurNAc-pentapeptide phosphotransferase</fullName>
    </alternativeName>
</protein>
<dbReference type="EMBL" id="BAAAJX010000006">
    <property type="protein sequence ID" value="GAA1493350.1"/>
    <property type="molecule type" value="Genomic_DNA"/>
</dbReference>
<keyword evidence="7" id="KW-0460">Magnesium</keyword>
<dbReference type="NCBIfam" id="TIGR00445">
    <property type="entry name" value="mraY"/>
    <property type="match status" value="1"/>
</dbReference>
<comment type="similarity">
    <text evidence="2 7">Belongs to the glycosyltransferase 4 family. MraY subfamily.</text>
</comment>
<comment type="cofactor">
    <cofactor evidence="7">
        <name>Mg(2+)</name>
        <dbReference type="ChEBI" id="CHEBI:18420"/>
    </cofactor>
</comment>
<comment type="catalytic activity">
    <reaction evidence="7">
        <text>UDP-N-acetyl-alpha-D-muramoyl-L-alanyl-gamma-D-glutamyl-meso-2,6-diaminopimeloyl-D-alanyl-D-alanine + di-trans,octa-cis-undecaprenyl phosphate = di-trans,octa-cis-undecaprenyl diphospho-N-acetyl-alpha-D-muramoyl-L-alanyl-D-glutamyl-meso-2,6-diaminopimeloyl-D-alanyl-D-alanine + UMP</text>
        <dbReference type="Rhea" id="RHEA:28386"/>
        <dbReference type="ChEBI" id="CHEBI:57865"/>
        <dbReference type="ChEBI" id="CHEBI:60392"/>
        <dbReference type="ChEBI" id="CHEBI:61386"/>
        <dbReference type="ChEBI" id="CHEBI:61387"/>
        <dbReference type="EC" id="2.7.8.13"/>
    </reaction>
</comment>
<feature type="transmembrane region" description="Helical" evidence="7">
    <location>
        <begin position="157"/>
        <end position="178"/>
    </location>
</feature>
<keyword evidence="3 7" id="KW-0808">Transferase</keyword>
<dbReference type="Pfam" id="PF00953">
    <property type="entry name" value="Glycos_transf_4"/>
    <property type="match status" value="1"/>
</dbReference>
<comment type="subcellular location">
    <subcellularLocation>
        <location evidence="7">Cell membrane</location>
        <topology evidence="7">Multi-pass membrane protein</topology>
    </subcellularLocation>
    <subcellularLocation>
        <location evidence="1">Membrane</location>
        <topology evidence="1">Multi-pass membrane protein</topology>
    </subcellularLocation>
</comment>
<comment type="pathway">
    <text evidence="7">Cell wall biogenesis; peptidoglycan biosynthesis.</text>
</comment>
<keyword evidence="4 7" id="KW-0812">Transmembrane</keyword>
<gene>
    <name evidence="7 9" type="primary">mraY</name>
    <name evidence="9" type="ORF">GCM10009627_16960</name>
</gene>
<keyword evidence="6 7" id="KW-0472">Membrane</keyword>
<accession>A0ABP4K3A4</accession>
<evidence type="ECO:0000256" key="8">
    <source>
        <dbReference type="NCBIfam" id="TIGR00445"/>
    </source>
</evidence>
<feature type="transmembrane region" description="Helical" evidence="7">
    <location>
        <begin position="48"/>
        <end position="70"/>
    </location>
</feature>
<keyword evidence="7" id="KW-0132">Cell division</keyword>
<feature type="transmembrane region" description="Helical" evidence="7">
    <location>
        <begin position="76"/>
        <end position="96"/>
    </location>
</feature>
<dbReference type="EC" id="2.7.8.13" evidence="7 8"/>
<evidence type="ECO:0000256" key="6">
    <source>
        <dbReference type="ARBA" id="ARBA00023136"/>
    </source>
</evidence>
<keyword evidence="7" id="KW-0961">Cell wall biogenesis/degradation</keyword>
<reference evidence="10" key="1">
    <citation type="journal article" date="2019" name="Int. J. Syst. Evol. Microbiol.">
        <title>The Global Catalogue of Microorganisms (GCM) 10K type strain sequencing project: providing services to taxonomists for standard genome sequencing and annotation.</title>
        <authorList>
            <consortium name="The Broad Institute Genomics Platform"/>
            <consortium name="The Broad Institute Genome Sequencing Center for Infectious Disease"/>
            <person name="Wu L."/>
            <person name="Ma J."/>
        </authorList>
    </citation>
    <scope>NUCLEOTIDE SEQUENCE [LARGE SCALE GENOMIC DNA]</scope>
    <source>
        <strain evidence="10">JCM 12140</strain>
    </source>
</reference>
<feature type="transmembrane region" description="Helical" evidence="7">
    <location>
        <begin position="190"/>
        <end position="211"/>
    </location>
</feature>
<feature type="transmembrane region" description="Helical" evidence="7">
    <location>
        <begin position="289"/>
        <end position="311"/>
    </location>
</feature>
<comment type="caution">
    <text evidence="9">The sequence shown here is derived from an EMBL/GenBank/DDBJ whole genome shotgun (WGS) entry which is preliminary data.</text>
</comment>
<dbReference type="InterPro" id="IPR003524">
    <property type="entry name" value="PNAcMuramoyl-5peptid_Trfase"/>
</dbReference>
<keyword evidence="7" id="KW-0133">Cell shape</keyword>
<dbReference type="Proteomes" id="UP001501742">
    <property type="component" value="Unassembled WGS sequence"/>
</dbReference>
<keyword evidence="10" id="KW-1185">Reference proteome</keyword>
<evidence type="ECO:0000256" key="2">
    <source>
        <dbReference type="ARBA" id="ARBA00005583"/>
    </source>
</evidence>
<evidence type="ECO:0000256" key="7">
    <source>
        <dbReference type="HAMAP-Rule" id="MF_00038"/>
    </source>
</evidence>
<evidence type="ECO:0000313" key="9">
    <source>
        <dbReference type="EMBL" id="GAA1493350.1"/>
    </source>
</evidence>
<dbReference type="CDD" id="cd06852">
    <property type="entry name" value="GT_MraY"/>
    <property type="match status" value="1"/>
</dbReference>
<keyword evidence="7" id="KW-0573">Peptidoglycan synthesis</keyword>
<dbReference type="PANTHER" id="PTHR22926">
    <property type="entry name" value="PHOSPHO-N-ACETYLMURAMOYL-PENTAPEPTIDE-TRANSFERASE"/>
    <property type="match status" value="1"/>
</dbReference>
<evidence type="ECO:0000256" key="1">
    <source>
        <dbReference type="ARBA" id="ARBA00004141"/>
    </source>
</evidence>
<comment type="function">
    <text evidence="7">Catalyzes the initial step of the lipid cycle reactions in the biosynthesis of the cell wall peptidoglycan: transfers peptidoglycan precursor phospho-MurNAc-pentapeptide from UDP-MurNAc-pentapeptide onto the lipid carrier undecaprenyl phosphate, yielding undecaprenyl-pyrophosphoryl-MurNAc-pentapeptide, known as lipid I.</text>
</comment>
<feature type="transmembrane region" description="Helical" evidence="7">
    <location>
        <begin position="6"/>
        <end position="27"/>
    </location>
</feature>
<sequence>MIALLVAGAVSLVFTLLLTPLFIKLFHRLGWGQFIRDDGPKSHHTKRGTATMGGIVLILGAVLGYFVGHLVGRDPVTLSGLLVLFLMVGLGVVGFVDDFLKVRRQRSLGLGGWAKILGQVIVGVVFATIALVVPAGSGKPPASTMISAIRDIPWLDFMALGTVIGTVLFLAWIVLLTVSTSNGVNVADGLDGLATGSSILAIGSYVIIGFWQSNQICGGIRIDENTKHACYTVTDPLDLAVVAAAVCGGLIGFLWYNTSPAQIFLGDTGSLGLGGALAGLAILSRTELLLVLIGGLFFIVTGSVILQRAYFKITHGKRIFRMSPLHHHFELKGWAEVTVVVRFWIIAGLCVAAGVGLFYLEWIARVQGANG</sequence>
<keyword evidence="7" id="KW-0131">Cell cycle</keyword>
<name>A0ABP4K3A4_9MICO</name>
<feature type="transmembrane region" description="Helical" evidence="7">
    <location>
        <begin position="339"/>
        <end position="360"/>
    </location>
</feature>
<evidence type="ECO:0000256" key="4">
    <source>
        <dbReference type="ARBA" id="ARBA00022692"/>
    </source>
</evidence>
<organism evidence="9 10">
    <name type="scientific">Curtobacterium herbarum</name>
    <dbReference type="NCBI Taxonomy" id="150122"/>
    <lineage>
        <taxon>Bacteria</taxon>
        <taxon>Bacillati</taxon>
        <taxon>Actinomycetota</taxon>
        <taxon>Actinomycetes</taxon>
        <taxon>Micrococcales</taxon>
        <taxon>Microbacteriaceae</taxon>
        <taxon>Curtobacterium</taxon>
    </lineage>
</organism>
<evidence type="ECO:0000313" key="10">
    <source>
        <dbReference type="Proteomes" id="UP001501742"/>
    </source>
</evidence>
<keyword evidence="5 7" id="KW-1133">Transmembrane helix</keyword>
<evidence type="ECO:0000256" key="5">
    <source>
        <dbReference type="ARBA" id="ARBA00022989"/>
    </source>
</evidence>
<feature type="transmembrane region" description="Helical" evidence="7">
    <location>
        <begin position="116"/>
        <end position="137"/>
    </location>
</feature>
<dbReference type="RefSeq" id="WP_204608167.1">
    <property type="nucleotide sequence ID" value="NZ_BAAAJX010000006.1"/>
</dbReference>